<dbReference type="Proteomes" id="UP000601435">
    <property type="component" value="Unassembled WGS sequence"/>
</dbReference>
<dbReference type="EMBL" id="CAJNJA010006857">
    <property type="protein sequence ID" value="CAE7216641.1"/>
    <property type="molecule type" value="Genomic_DNA"/>
</dbReference>
<sequence>TLPRRHLSQQLQALRFASVSVVELLSAWRSFVAPRPGKHQLGFGGPVARGALWPHVGPRGDLEDEDEDCEDYLLHLARDDTVVRCFDTVLEVSPECDPLLLHGSIGGVGWKESGKLCPPPADAVQRARLERARLMLLEEE</sequence>
<protein>
    <submittedName>
        <fullName evidence="1">Uncharacterized protein</fullName>
    </submittedName>
</protein>
<name>A0A812JYQ4_9DINO</name>
<reference evidence="1" key="1">
    <citation type="submission" date="2021-02" db="EMBL/GenBank/DDBJ databases">
        <authorList>
            <person name="Dougan E. K."/>
            <person name="Rhodes N."/>
            <person name="Thang M."/>
            <person name="Chan C."/>
        </authorList>
    </citation>
    <scope>NUCLEOTIDE SEQUENCE</scope>
</reference>
<dbReference type="OrthoDB" id="433909at2759"/>
<organism evidence="1 2">
    <name type="scientific">Symbiodinium necroappetens</name>
    <dbReference type="NCBI Taxonomy" id="1628268"/>
    <lineage>
        <taxon>Eukaryota</taxon>
        <taxon>Sar</taxon>
        <taxon>Alveolata</taxon>
        <taxon>Dinophyceae</taxon>
        <taxon>Suessiales</taxon>
        <taxon>Symbiodiniaceae</taxon>
        <taxon>Symbiodinium</taxon>
    </lineage>
</organism>
<gene>
    <name evidence="1" type="ORF">SNEC2469_LOCUS2532</name>
</gene>
<feature type="non-terminal residue" evidence="1">
    <location>
        <position position="140"/>
    </location>
</feature>
<dbReference type="AlphaFoldDB" id="A0A812JYQ4"/>
<evidence type="ECO:0000313" key="1">
    <source>
        <dbReference type="EMBL" id="CAE7216641.1"/>
    </source>
</evidence>
<feature type="non-terminal residue" evidence="1">
    <location>
        <position position="1"/>
    </location>
</feature>
<keyword evidence="2" id="KW-1185">Reference proteome</keyword>
<proteinExistence type="predicted"/>
<evidence type="ECO:0000313" key="2">
    <source>
        <dbReference type="Proteomes" id="UP000601435"/>
    </source>
</evidence>
<comment type="caution">
    <text evidence="1">The sequence shown here is derived from an EMBL/GenBank/DDBJ whole genome shotgun (WGS) entry which is preliminary data.</text>
</comment>
<accession>A0A812JYQ4</accession>